<name>A0A8H4RM24_9HELO</name>
<reference evidence="1 2" key="1">
    <citation type="submission" date="2020-03" db="EMBL/GenBank/DDBJ databases">
        <title>Draft Genome Sequence of Cudoniella acicularis.</title>
        <authorList>
            <person name="Buettner E."/>
            <person name="Kellner H."/>
        </authorList>
    </citation>
    <scope>NUCLEOTIDE SEQUENCE [LARGE SCALE GENOMIC DNA]</scope>
    <source>
        <strain evidence="1 2">DSM 108380</strain>
    </source>
</reference>
<dbReference type="AlphaFoldDB" id="A0A8H4RM24"/>
<dbReference type="PANTHER" id="PTHR36847:SF1">
    <property type="entry name" value="AMIDOLIGASE ENZYME"/>
    <property type="match status" value="1"/>
</dbReference>
<dbReference type="Proteomes" id="UP000566819">
    <property type="component" value="Unassembled WGS sequence"/>
</dbReference>
<organism evidence="1 2">
    <name type="scientific">Cudoniella acicularis</name>
    <dbReference type="NCBI Taxonomy" id="354080"/>
    <lineage>
        <taxon>Eukaryota</taxon>
        <taxon>Fungi</taxon>
        <taxon>Dikarya</taxon>
        <taxon>Ascomycota</taxon>
        <taxon>Pezizomycotina</taxon>
        <taxon>Leotiomycetes</taxon>
        <taxon>Helotiales</taxon>
        <taxon>Tricladiaceae</taxon>
        <taxon>Cudoniella</taxon>
    </lineage>
</organism>
<comment type="caution">
    <text evidence="1">The sequence shown here is derived from an EMBL/GenBank/DDBJ whole genome shotgun (WGS) entry which is preliminary data.</text>
</comment>
<dbReference type="EMBL" id="JAAMPI010000346">
    <property type="protein sequence ID" value="KAF4632462.1"/>
    <property type="molecule type" value="Genomic_DNA"/>
</dbReference>
<evidence type="ECO:0000313" key="1">
    <source>
        <dbReference type="EMBL" id="KAF4632462.1"/>
    </source>
</evidence>
<protein>
    <submittedName>
        <fullName evidence="1">Uncharacterized protein</fullName>
    </submittedName>
</protein>
<keyword evidence="2" id="KW-1185">Reference proteome</keyword>
<dbReference type="OrthoDB" id="412402at2759"/>
<gene>
    <name evidence="1" type="ORF">G7Y89_g5671</name>
</gene>
<evidence type="ECO:0000313" key="2">
    <source>
        <dbReference type="Proteomes" id="UP000566819"/>
    </source>
</evidence>
<dbReference type="PANTHER" id="PTHR36847">
    <property type="entry name" value="AMIDOLIGASE ENZYME"/>
    <property type="match status" value="1"/>
</dbReference>
<dbReference type="InterPro" id="IPR022025">
    <property type="entry name" value="Amidoligase_2"/>
</dbReference>
<accession>A0A8H4RM24</accession>
<dbReference type="Pfam" id="PF12224">
    <property type="entry name" value="Amidoligase_2"/>
    <property type="match status" value="1"/>
</dbReference>
<sequence>MEDLTFGVEIEFALALLHKGRKNPNPNDSRSPYGILIGEGSDYGFMDQMMGPDAQDAKEAQQHIIGTLARVEIPAISEWSLHSTQSNPDECVIGTDPTIEPPPGKYAWVKIKIRSPAFYYTDTALNQVHKMCELLCKAYRIAVTRTCGLHVHTFEHQLNKIHPEERRGEANKYCCGIRSSSQIAYDLEERHGYGTKRLSYNILNLRGGWEQSNRTIEFRQHENTFNSQAVVMWIKSCAGLVYSAREA</sequence>
<proteinExistence type="predicted"/>